<dbReference type="Proteomes" id="UP000027138">
    <property type="component" value="Unassembled WGS sequence"/>
</dbReference>
<dbReference type="AlphaFoldDB" id="A0A067K9J2"/>
<evidence type="ECO:0000313" key="3">
    <source>
        <dbReference type="Proteomes" id="UP000027138"/>
    </source>
</evidence>
<gene>
    <name evidence="2" type="ORF">JCGZ_15281</name>
</gene>
<evidence type="ECO:0000313" key="2">
    <source>
        <dbReference type="EMBL" id="KDP31678.1"/>
    </source>
</evidence>
<sequence>MAAPYRLARLLVIGPIGSTNGSPSSFTMPPCDPVTSDDGSVSVEVHDEPRQEAKIRLQVFEMFQPGELVHGGDLPQVVRHGLDEGRNLVSESHKKRGAYSSDRVVSNAGSEKDAEENL</sequence>
<dbReference type="EMBL" id="KK914605">
    <property type="protein sequence ID" value="KDP31678.1"/>
    <property type="molecule type" value="Genomic_DNA"/>
</dbReference>
<proteinExistence type="predicted"/>
<name>A0A067K9J2_JATCU</name>
<protein>
    <submittedName>
        <fullName evidence="2">Uncharacterized protein</fullName>
    </submittedName>
</protein>
<accession>A0A067K9J2</accession>
<feature type="region of interest" description="Disordered" evidence="1">
    <location>
        <begin position="85"/>
        <end position="118"/>
    </location>
</feature>
<feature type="compositionally biased region" description="Polar residues" evidence="1">
    <location>
        <begin position="18"/>
        <end position="27"/>
    </location>
</feature>
<reference evidence="2 3" key="1">
    <citation type="journal article" date="2014" name="PLoS ONE">
        <title>Global Analysis of Gene Expression Profiles in Physic Nut (Jatropha curcas L.) Seedlings Exposed to Salt Stress.</title>
        <authorList>
            <person name="Zhang L."/>
            <person name="Zhang C."/>
            <person name="Wu P."/>
            <person name="Chen Y."/>
            <person name="Li M."/>
            <person name="Jiang H."/>
            <person name="Wu G."/>
        </authorList>
    </citation>
    <scope>NUCLEOTIDE SEQUENCE [LARGE SCALE GENOMIC DNA]</scope>
    <source>
        <strain evidence="3">cv. GZQX0401</strain>
        <tissue evidence="2">Young leaves</tissue>
    </source>
</reference>
<organism evidence="2 3">
    <name type="scientific">Jatropha curcas</name>
    <name type="common">Barbados nut</name>
    <dbReference type="NCBI Taxonomy" id="180498"/>
    <lineage>
        <taxon>Eukaryota</taxon>
        <taxon>Viridiplantae</taxon>
        <taxon>Streptophyta</taxon>
        <taxon>Embryophyta</taxon>
        <taxon>Tracheophyta</taxon>
        <taxon>Spermatophyta</taxon>
        <taxon>Magnoliopsida</taxon>
        <taxon>eudicotyledons</taxon>
        <taxon>Gunneridae</taxon>
        <taxon>Pentapetalae</taxon>
        <taxon>rosids</taxon>
        <taxon>fabids</taxon>
        <taxon>Malpighiales</taxon>
        <taxon>Euphorbiaceae</taxon>
        <taxon>Crotonoideae</taxon>
        <taxon>Jatropheae</taxon>
        <taxon>Jatropha</taxon>
    </lineage>
</organism>
<evidence type="ECO:0000256" key="1">
    <source>
        <dbReference type="SAM" id="MobiDB-lite"/>
    </source>
</evidence>
<feature type="region of interest" description="Disordered" evidence="1">
    <location>
        <begin position="18"/>
        <end position="42"/>
    </location>
</feature>
<keyword evidence="3" id="KW-1185">Reference proteome</keyword>